<protein>
    <submittedName>
        <fullName evidence="2">Uncharacterized protein</fullName>
    </submittedName>
</protein>
<evidence type="ECO:0000256" key="1">
    <source>
        <dbReference type="SAM" id="MobiDB-lite"/>
    </source>
</evidence>
<comment type="caution">
    <text evidence="2">The sequence shown here is derived from an EMBL/GenBank/DDBJ whole genome shotgun (WGS) entry which is preliminary data.</text>
</comment>
<feature type="region of interest" description="Disordered" evidence="1">
    <location>
        <begin position="1"/>
        <end position="77"/>
    </location>
</feature>
<dbReference type="Proteomes" id="UP000736335">
    <property type="component" value="Unassembled WGS sequence"/>
</dbReference>
<organism evidence="2 3">
    <name type="scientific">Thelephora terrestris</name>
    <dbReference type="NCBI Taxonomy" id="56493"/>
    <lineage>
        <taxon>Eukaryota</taxon>
        <taxon>Fungi</taxon>
        <taxon>Dikarya</taxon>
        <taxon>Basidiomycota</taxon>
        <taxon>Agaricomycotina</taxon>
        <taxon>Agaricomycetes</taxon>
        <taxon>Thelephorales</taxon>
        <taxon>Thelephoraceae</taxon>
        <taxon>Thelephora</taxon>
    </lineage>
</organism>
<dbReference type="AlphaFoldDB" id="A0A9P6L3W8"/>
<dbReference type="EMBL" id="WIUZ02000012">
    <property type="protein sequence ID" value="KAF9782249.1"/>
    <property type="molecule type" value="Genomic_DNA"/>
</dbReference>
<keyword evidence="3" id="KW-1185">Reference proteome</keyword>
<sequence>MFPIRPLKTGKPLAPGRSFTEPSRPTVADEPQPGSPISETSSFYEGGKESVVALNNPWPPTPPQLESPSSSNPTINEFSRSQEGLLTSAAKPGQRSDNRLIRTFSLVADRTIMHFMITLVPVEDKRGYYTFSLSFKAGGLHRSLCEPVTLKLAFDPQQLNFNVFLFPPKHSLPRKCLYSLRVWLRHQNVDQRIFADDALWVGTNPNFAAIPDAIIATAWYQAPDRQVYRCLVGRAEVTFILSWELLKETVYSLTLEYEAGGVGKALLENMVVRLDFPPRDLGCHIYTIPLDSKPVGATHRVRVWLRSPSPFNAEGDSYAAYTYQRVWSTDEFRIGGFLDFMDVDPKRVILATPVGRPPLRIRTTESFHPGGVER</sequence>
<evidence type="ECO:0000313" key="2">
    <source>
        <dbReference type="EMBL" id="KAF9782249.1"/>
    </source>
</evidence>
<reference evidence="2" key="1">
    <citation type="journal article" date="2020" name="Nat. Commun.">
        <title>Large-scale genome sequencing of mycorrhizal fungi provides insights into the early evolution of symbiotic traits.</title>
        <authorList>
            <person name="Miyauchi S."/>
            <person name="Kiss E."/>
            <person name="Kuo A."/>
            <person name="Drula E."/>
            <person name="Kohler A."/>
            <person name="Sanchez-Garcia M."/>
            <person name="Morin E."/>
            <person name="Andreopoulos B."/>
            <person name="Barry K.W."/>
            <person name="Bonito G."/>
            <person name="Buee M."/>
            <person name="Carver A."/>
            <person name="Chen C."/>
            <person name="Cichocki N."/>
            <person name="Clum A."/>
            <person name="Culley D."/>
            <person name="Crous P.W."/>
            <person name="Fauchery L."/>
            <person name="Girlanda M."/>
            <person name="Hayes R.D."/>
            <person name="Keri Z."/>
            <person name="LaButti K."/>
            <person name="Lipzen A."/>
            <person name="Lombard V."/>
            <person name="Magnuson J."/>
            <person name="Maillard F."/>
            <person name="Murat C."/>
            <person name="Nolan M."/>
            <person name="Ohm R.A."/>
            <person name="Pangilinan J."/>
            <person name="Pereira M.F."/>
            <person name="Perotto S."/>
            <person name="Peter M."/>
            <person name="Pfister S."/>
            <person name="Riley R."/>
            <person name="Sitrit Y."/>
            <person name="Stielow J.B."/>
            <person name="Szollosi G."/>
            <person name="Zifcakova L."/>
            <person name="Stursova M."/>
            <person name="Spatafora J.W."/>
            <person name="Tedersoo L."/>
            <person name="Vaario L.M."/>
            <person name="Yamada A."/>
            <person name="Yan M."/>
            <person name="Wang P."/>
            <person name="Xu J."/>
            <person name="Bruns T."/>
            <person name="Baldrian P."/>
            <person name="Vilgalys R."/>
            <person name="Dunand C."/>
            <person name="Henrissat B."/>
            <person name="Grigoriev I.V."/>
            <person name="Hibbett D."/>
            <person name="Nagy L.G."/>
            <person name="Martin F.M."/>
        </authorList>
    </citation>
    <scope>NUCLEOTIDE SEQUENCE</scope>
    <source>
        <strain evidence="2">UH-Tt-Lm1</strain>
    </source>
</reference>
<gene>
    <name evidence="2" type="ORF">BJ322DRAFT_206150</name>
</gene>
<reference evidence="2" key="2">
    <citation type="submission" date="2020-11" db="EMBL/GenBank/DDBJ databases">
        <authorList>
            <consortium name="DOE Joint Genome Institute"/>
            <person name="Kuo A."/>
            <person name="Miyauchi S."/>
            <person name="Kiss E."/>
            <person name="Drula E."/>
            <person name="Kohler A."/>
            <person name="Sanchez-Garcia M."/>
            <person name="Andreopoulos B."/>
            <person name="Barry K.W."/>
            <person name="Bonito G."/>
            <person name="Buee M."/>
            <person name="Carver A."/>
            <person name="Chen C."/>
            <person name="Cichocki N."/>
            <person name="Clum A."/>
            <person name="Culley D."/>
            <person name="Crous P.W."/>
            <person name="Fauchery L."/>
            <person name="Girlanda M."/>
            <person name="Hayes R."/>
            <person name="Keri Z."/>
            <person name="Labutti K."/>
            <person name="Lipzen A."/>
            <person name="Lombard V."/>
            <person name="Magnuson J."/>
            <person name="Maillard F."/>
            <person name="Morin E."/>
            <person name="Murat C."/>
            <person name="Nolan M."/>
            <person name="Ohm R."/>
            <person name="Pangilinan J."/>
            <person name="Pereira M."/>
            <person name="Perotto S."/>
            <person name="Peter M."/>
            <person name="Riley R."/>
            <person name="Sitrit Y."/>
            <person name="Stielow B."/>
            <person name="Szollosi G."/>
            <person name="Zifcakova L."/>
            <person name="Stursova M."/>
            <person name="Spatafora J.W."/>
            <person name="Tedersoo L."/>
            <person name="Vaario L.-M."/>
            <person name="Yamada A."/>
            <person name="Yan M."/>
            <person name="Wang P."/>
            <person name="Xu J."/>
            <person name="Bruns T."/>
            <person name="Baldrian P."/>
            <person name="Vilgalys R."/>
            <person name="Henrissat B."/>
            <person name="Grigoriev I.V."/>
            <person name="Hibbett D."/>
            <person name="Nagy L.G."/>
            <person name="Martin F.M."/>
        </authorList>
    </citation>
    <scope>NUCLEOTIDE SEQUENCE</scope>
    <source>
        <strain evidence="2">UH-Tt-Lm1</strain>
    </source>
</reference>
<dbReference type="OrthoDB" id="3210666at2759"/>
<name>A0A9P6L3W8_9AGAM</name>
<accession>A0A9P6L3W8</accession>
<feature type="compositionally biased region" description="Polar residues" evidence="1">
    <location>
        <begin position="66"/>
        <end position="77"/>
    </location>
</feature>
<proteinExistence type="predicted"/>
<evidence type="ECO:0000313" key="3">
    <source>
        <dbReference type="Proteomes" id="UP000736335"/>
    </source>
</evidence>